<dbReference type="AlphaFoldDB" id="A0A4Z0NLV0"/>
<evidence type="ECO:0000313" key="2">
    <source>
        <dbReference type="EMBL" id="TGD97232.1"/>
    </source>
</evidence>
<dbReference type="RefSeq" id="WP_135417174.1">
    <property type="nucleotide sequence ID" value="NZ_SRLB01000015.1"/>
</dbReference>
<comment type="caution">
    <text evidence="2">The sequence shown here is derived from an EMBL/GenBank/DDBJ whole genome shotgun (WGS) entry which is preliminary data.</text>
</comment>
<organism evidence="2 3">
    <name type="scientific">Methylobacterium nonmethylotrophicum</name>
    <dbReference type="NCBI Taxonomy" id="1141884"/>
    <lineage>
        <taxon>Bacteria</taxon>
        <taxon>Pseudomonadati</taxon>
        <taxon>Pseudomonadota</taxon>
        <taxon>Alphaproteobacteria</taxon>
        <taxon>Hyphomicrobiales</taxon>
        <taxon>Methylobacteriaceae</taxon>
        <taxon>Methylobacterium</taxon>
    </lineage>
</organism>
<evidence type="ECO:0000256" key="1">
    <source>
        <dbReference type="SAM" id="Phobius"/>
    </source>
</evidence>
<proteinExistence type="predicted"/>
<feature type="transmembrane region" description="Helical" evidence="1">
    <location>
        <begin position="48"/>
        <end position="68"/>
    </location>
</feature>
<sequence length="124" mass="13375">MSAEVGLFVLLVVFPALLMASMVAIVLGVVWGIRWLAGLRVGIVAGRITLVVLALLPIWMFAECSAVIDAPPVYLGDEAIDNDSTARSTIILSLVLFPSSIVSFFAVWRLVRSFSDKISQMHAA</sequence>
<dbReference type="EMBL" id="SRLB01000015">
    <property type="protein sequence ID" value="TGD97232.1"/>
    <property type="molecule type" value="Genomic_DNA"/>
</dbReference>
<feature type="transmembrane region" description="Helical" evidence="1">
    <location>
        <begin position="6"/>
        <end position="36"/>
    </location>
</feature>
<gene>
    <name evidence="2" type="ORF">EU555_20975</name>
</gene>
<reference evidence="2 3" key="1">
    <citation type="submission" date="2019-04" db="EMBL/GenBank/DDBJ databases">
        <authorList>
            <person name="Feng G."/>
            <person name="Zhu H."/>
        </authorList>
    </citation>
    <scope>NUCLEOTIDE SEQUENCE [LARGE SCALE GENOMIC DNA]</scope>
    <source>
        <strain evidence="2 3">6HR-1</strain>
    </source>
</reference>
<evidence type="ECO:0000313" key="3">
    <source>
        <dbReference type="Proteomes" id="UP000297535"/>
    </source>
</evidence>
<dbReference type="Proteomes" id="UP000297535">
    <property type="component" value="Unassembled WGS sequence"/>
</dbReference>
<feature type="transmembrane region" description="Helical" evidence="1">
    <location>
        <begin position="88"/>
        <end position="111"/>
    </location>
</feature>
<keyword evidence="1" id="KW-0812">Transmembrane</keyword>
<protein>
    <submittedName>
        <fullName evidence="2">Uncharacterized protein</fullName>
    </submittedName>
</protein>
<keyword evidence="1" id="KW-1133">Transmembrane helix</keyword>
<keyword evidence="3" id="KW-1185">Reference proteome</keyword>
<keyword evidence="1" id="KW-0472">Membrane</keyword>
<name>A0A4Z0NLV0_9HYPH</name>
<accession>A0A4Z0NLV0</accession>